<sequence>MAEGGDETAMQKDLDNEFQRYLGQLDNFLVSMKRRDKALATEWIEKLKKSNKDIQERKLRNRFIKHFVESTNNDKSVFSSKPFKNLPQYFSDPLEEFKSLLPLTQDEILHPTEEVKQTYISELFTNVPEGAKFLQVQPVPRQGSFFILQHPQRGHDELGKINAIQYLKRWSGATFTPNAASPMDESFVNRFGLRSWKPDPPQPPHIYNEILNHLETRKPDRNYLKEEEEEKTFQAVLFFLQYLLLFDKSDQIKQLTKKLKRGELQEIIFTRNSVSNNALTSEKAWKRTPYINHDVSIIGSRKVINGFRTRLKVDVFHGQGRS</sequence>
<dbReference type="InterPro" id="IPR027831">
    <property type="entry name" value="DUF4485"/>
</dbReference>
<evidence type="ECO:0000313" key="2">
    <source>
        <dbReference type="EnsemblMetazoa" id="GPPI030025-PA"/>
    </source>
</evidence>
<dbReference type="EMBL" id="JXJN01014243">
    <property type="status" value="NOT_ANNOTATED_CDS"/>
    <property type="molecule type" value="Genomic_DNA"/>
</dbReference>
<reference evidence="2" key="2">
    <citation type="submission" date="2020-05" db="UniProtKB">
        <authorList>
            <consortium name="EnsemblMetazoa"/>
        </authorList>
    </citation>
    <scope>IDENTIFICATION</scope>
    <source>
        <strain evidence="2">IAEA</strain>
    </source>
</reference>
<evidence type="ECO:0000313" key="3">
    <source>
        <dbReference type="Proteomes" id="UP000092460"/>
    </source>
</evidence>
<dbReference type="EMBL" id="JXJN01014242">
    <property type="status" value="NOT_ANNOTATED_CDS"/>
    <property type="molecule type" value="Genomic_DNA"/>
</dbReference>
<dbReference type="Proteomes" id="UP000092460">
    <property type="component" value="Unassembled WGS sequence"/>
</dbReference>
<proteinExistence type="predicted"/>
<evidence type="ECO:0000259" key="1">
    <source>
        <dbReference type="Pfam" id="PF14846"/>
    </source>
</evidence>
<organism evidence="2 3">
    <name type="scientific">Glossina palpalis gambiensis</name>
    <dbReference type="NCBI Taxonomy" id="67801"/>
    <lineage>
        <taxon>Eukaryota</taxon>
        <taxon>Metazoa</taxon>
        <taxon>Ecdysozoa</taxon>
        <taxon>Arthropoda</taxon>
        <taxon>Hexapoda</taxon>
        <taxon>Insecta</taxon>
        <taxon>Pterygota</taxon>
        <taxon>Neoptera</taxon>
        <taxon>Endopterygota</taxon>
        <taxon>Diptera</taxon>
        <taxon>Brachycera</taxon>
        <taxon>Muscomorpha</taxon>
        <taxon>Hippoboscoidea</taxon>
        <taxon>Glossinidae</taxon>
        <taxon>Glossina</taxon>
    </lineage>
</organism>
<keyword evidence="3" id="KW-1185">Reference proteome</keyword>
<reference evidence="3" key="1">
    <citation type="submission" date="2015-01" db="EMBL/GenBank/DDBJ databases">
        <authorList>
            <person name="Aksoy S."/>
            <person name="Warren W."/>
            <person name="Wilson R.K."/>
        </authorList>
    </citation>
    <scope>NUCLEOTIDE SEQUENCE [LARGE SCALE GENOMIC DNA]</scope>
    <source>
        <strain evidence="3">IAEA</strain>
    </source>
</reference>
<dbReference type="Pfam" id="PF14846">
    <property type="entry name" value="DUF4485"/>
    <property type="match status" value="1"/>
</dbReference>
<dbReference type="EnsemblMetazoa" id="GPPI030025-RA">
    <property type="protein sequence ID" value="GPPI030025-PA"/>
    <property type="gene ID" value="GPPI030025"/>
</dbReference>
<name>A0A1B0BH98_9MUSC</name>
<protein>
    <recommendedName>
        <fullName evidence="1">DUF4485 domain-containing protein</fullName>
    </recommendedName>
</protein>
<feature type="domain" description="DUF4485" evidence="1">
    <location>
        <begin position="14"/>
        <end position="98"/>
    </location>
</feature>
<dbReference type="VEuPathDB" id="VectorBase:GPPI030025"/>
<accession>A0A1B0BH98</accession>
<dbReference type="AlphaFoldDB" id="A0A1B0BH98"/>